<reference evidence="18 19" key="1">
    <citation type="journal article" date="2019" name="Int. J. Syst. Evol. Microbiol.">
        <title>The Global Catalogue of Microorganisms (GCM) 10K type strain sequencing project: providing services to taxonomists for standard genome sequencing and annotation.</title>
        <authorList>
            <consortium name="The Broad Institute Genomics Platform"/>
            <consortium name="The Broad Institute Genome Sequencing Center for Infectious Disease"/>
            <person name="Wu L."/>
            <person name="Ma J."/>
        </authorList>
    </citation>
    <scope>NUCLEOTIDE SEQUENCE [LARGE SCALE GENOMIC DNA]</scope>
    <source>
        <strain evidence="18 19">JCM 16328</strain>
    </source>
</reference>
<dbReference type="Gene3D" id="3.30.420.10">
    <property type="entry name" value="Ribonuclease H-like superfamily/Ribonuclease H"/>
    <property type="match status" value="1"/>
</dbReference>
<evidence type="ECO:0000256" key="8">
    <source>
        <dbReference type="ARBA" id="ARBA00022490"/>
    </source>
</evidence>
<dbReference type="InterPro" id="IPR004649">
    <property type="entry name" value="RNase_H2_suA"/>
</dbReference>
<dbReference type="InterPro" id="IPR001352">
    <property type="entry name" value="RNase_HII/HIII"/>
</dbReference>
<dbReference type="PROSITE" id="PS51975">
    <property type="entry name" value="RNASE_H_2"/>
    <property type="match status" value="1"/>
</dbReference>
<evidence type="ECO:0000256" key="1">
    <source>
        <dbReference type="ARBA" id="ARBA00000077"/>
    </source>
</evidence>
<keyword evidence="8 14" id="KW-0963">Cytoplasm</keyword>
<evidence type="ECO:0000256" key="16">
    <source>
        <dbReference type="RuleBase" id="RU003515"/>
    </source>
</evidence>
<evidence type="ECO:0000256" key="10">
    <source>
        <dbReference type="ARBA" id="ARBA00022723"/>
    </source>
</evidence>
<dbReference type="Pfam" id="PF01351">
    <property type="entry name" value="RNase_HII"/>
    <property type="match status" value="1"/>
</dbReference>
<dbReference type="GO" id="GO:0006298">
    <property type="term" value="P:mismatch repair"/>
    <property type="evidence" value="ECO:0007669"/>
    <property type="project" value="TreeGrafter"/>
</dbReference>
<feature type="binding site" evidence="14 15">
    <location>
        <position position="8"/>
    </location>
    <ligand>
        <name>a divalent metal cation</name>
        <dbReference type="ChEBI" id="CHEBI:60240"/>
    </ligand>
</feature>
<keyword evidence="19" id="KW-1185">Reference proteome</keyword>
<evidence type="ECO:0000256" key="11">
    <source>
        <dbReference type="ARBA" id="ARBA00022759"/>
    </source>
</evidence>
<keyword evidence="9 14" id="KW-0540">Nuclease</keyword>
<evidence type="ECO:0000256" key="4">
    <source>
        <dbReference type="ARBA" id="ARBA00004496"/>
    </source>
</evidence>
<keyword evidence="11 14" id="KW-0255">Endonuclease</keyword>
<evidence type="ECO:0000256" key="15">
    <source>
        <dbReference type="PROSITE-ProRule" id="PRU01319"/>
    </source>
</evidence>
<dbReference type="RefSeq" id="WP_343772761.1">
    <property type="nucleotide sequence ID" value="NZ_BAAADV010000001.1"/>
</dbReference>
<dbReference type="Proteomes" id="UP001500420">
    <property type="component" value="Unassembled WGS sequence"/>
</dbReference>
<comment type="cofactor">
    <cofactor evidence="2">
        <name>Mg(2+)</name>
        <dbReference type="ChEBI" id="CHEBI:18420"/>
    </cofactor>
</comment>
<dbReference type="InterPro" id="IPR036397">
    <property type="entry name" value="RNaseH_sf"/>
</dbReference>
<dbReference type="GO" id="GO:0004523">
    <property type="term" value="F:RNA-DNA hybrid ribonuclease activity"/>
    <property type="evidence" value="ECO:0007669"/>
    <property type="project" value="UniProtKB-UniRule"/>
</dbReference>
<feature type="binding site" evidence="14 15">
    <location>
        <position position="104"/>
    </location>
    <ligand>
        <name>a divalent metal cation</name>
        <dbReference type="ChEBI" id="CHEBI:60240"/>
    </ligand>
</feature>
<evidence type="ECO:0000256" key="5">
    <source>
        <dbReference type="ARBA" id="ARBA00007383"/>
    </source>
</evidence>
<evidence type="ECO:0000313" key="18">
    <source>
        <dbReference type="EMBL" id="GAA0666480.1"/>
    </source>
</evidence>
<dbReference type="PANTHER" id="PTHR10954:SF23">
    <property type="entry name" value="RIBONUCLEASE"/>
    <property type="match status" value="1"/>
</dbReference>
<keyword evidence="13 14" id="KW-0464">Manganese</keyword>
<keyword evidence="12 14" id="KW-0378">Hydrolase</keyword>
<protein>
    <recommendedName>
        <fullName evidence="7 14">Ribonuclease HII</fullName>
        <shortName evidence="14">RNase HII</shortName>
        <ecNumber evidence="6 14">3.1.26.4</ecNumber>
    </recommendedName>
</protein>
<organism evidence="18 19">
    <name type="scientific">Natronoarchaeum mannanilyticum</name>
    <dbReference type="NCBI Taxonomy" id="926360"/>
    <lineage>
        <taxon>Archaea</taxon>
        <taxon>Methanobacteriati</taxon>
        <taxon>Methanobacteriota</taxon>
        <taxon>Stenosarchaea group</taxon>
        <taxon>Halobacteria</taxon>
        <taxon>Halobacteriales</taxon>
        <taxon>Natronoarchaeaceae</taxon>
    </lineage>
</organism>
<evidence type="ECO:0000256" key="13">
    <source>
        <dbReference type="ARBA" id="ARBA00023211"/>
    </source>
</evidence>
<evidence type="ECO:0000256" key="12">
    <source>
        <dbReference type="ARBA" id="ARBA00022801"/>
    </source>
</evidence>
<comment type="cofactor">
    <cofactor evidence="14 15">
        <name>Mn(2+)</name>
        <dbReference type="ChEBI" id="CHEBI:29035"/>
    </cofactor>
    <cofactor evidence="14 15">
        <name>Mg(2+)</name>
        <dbReference type="ChEBI" id="CHEBI:18420"/>
    </cofactor>
    <text evidence="14 15">Manganese or magnesium. Binds 1 divalent metal ion per monomer in the absence of substrate. May bind a second metal ion after substrate binding.</text>
</comment>
<comment type="function">
    <text evidence="3 14 16">Endonuclease that specifically degrades the RNA of RNA-DNA hybrids.</text>
</comment>
<dbReference type="Gene3D" id="1.10.10.460">
    <property type="entry name" value="Ribonuclease hii. Domain 2"/>
    <property type="match status" value="1"/>
</dbReference>
<dbReference type="EC" id="3.1.26.4" evidence="6 14"/>
<dbReference type="InterPro" id="IPR024567">
    <property type="entry name" value="RNase_HII/HIII_dom"/>
</dbReference>
<dbReference type="FunFam" id="1.10.10.460:FF:000001">
    <property type="entry name" value="Ribonuclease"/>
    <property type="match status" value="1"/>
</dbReference>
<comment type="catalytic activity">
    <reaction evidence="1 14 15 16">
        <text>Endonucleolytic cleavage to 5'-phosphomonoester.</text>
        <dbReference type="EC" id="3.1.26.4"/>
    </reaction>
</comment>
<dbReference type="EMBL" id="BAAADV010000001">
    <property type="protein sequence ID" value="GAA0666480.1"/>
    <property type="molecule type" value="Genomic_DNA"/>
</dbReference>
<evidence type="ECO:0000256" key="14">
    <source>
        <dbReference type="HAMAP-Rule" id="MF_00052"/>
    </source>
</evidence>
<feature type="binding site" evidence="14 15">
    <location>
        <position position="9"/>
    </location>
    <ligand>
        <name>a divalent metal cation</name>
        <dbReference type="ChEBI" id="CHEBI:60240"/>
    </ligand>
</feature>
<proteinExistence type="inferred from homology"/>
<comment type="similarity">
    <text evidence="5 14 16">Belongs to the RNase HII family.</text>
</comment>
<dbReference type="AlphaFoldDB" id="A0AAV3T7Q7"/>
<accession>A0AAV3T7Q7</accession>
<dbReference type="GO" id="GO:0043137">
    <property type="term" value="P:DNA replication, removal of RNA primer"/>
    <property type="evidence" value="ECO:0007669"/>
    <property type="project" value="TreeGrafter"/>
</dbReference>
<dbReference type="PANTHER" id="PTHR10954">
    <property type="entry name" value="RIBONUCLEASE H2 SUBUNIT A"/>
    <property type="match status" value="1"/>
</dbReference>
<dbReference type="InterPro" id="IPR023160">
    <property type="entry name" value="RNase_HII_hlx-loop-hlx_cap_dom"/>
</dbReference>
<dbReference type="GO" id="GO:0030145">
    <property type="term" value="F:manganese ion binding"/>
    <property type="evidence" value="ECO:0007669"/>
    <property type="project" value="UniProtKB-UniRule"/>
</dbReference>
<evidence type="ECO:0000256" key="2">
    <source>
        <dbReference type="ARBA" id="ARBA00001946"/>
    </source>
</evidence>
<dbReference type="NCBIfam" id="TIGR00729">
    <property type="entry name" value="ribonuclease HII"/>
    <property type="match status" value="1"/>
</dbReference>
<name>A0AAV3T7Q7_9EURY</name>
<comment type="subcellular location">
    <subcellularLocation>
        <location evidence="4 14">Cytoplasm</location>
    </subcellularLocation>
</comment>
<evidence type="ECO:0000256" key="3">
    <source>
        <dbReference type="ARBA" id="ARBA00004065"/>
    </source>
</evidence>
<dbReference type="InterPro" id="IPR012337">
    <property type="entry name" value="RNaseH-like_sf"/>
</dbReference>
<evidence type="ECO:0000313" key="19">
    <source>
        <dbReference type="Proteomes" id="UP001500420"/>
    </source>
</evidence>
<evidence type="ECO:0000256" key="9">
    <source>
        <dbReference type="ARBA" id="ARBA00022722"/>
    </source>
</evidence>
<dbReference type="SUPFAM" id="SSF53098">
    <property type="entry name" value="Ribonuclease H-like"/>
    <property type="match status" value="1"/>
</dbReference>
<dbReference type="GO" id="GO:0032299">
    <property type="term" value="C:ribonuclease H2 complex"/>
    <property type="evidence" value="ECO:0007669"/>
    <property type="project" value="TreeGrafter"/>
</dbReference>
<evidence type="ECO:0000259" key="17">
    <source>
        <dbReference type="PROSITE" id="PS51975"/>
    </source>
</evidence>
<dbReference type="GO" id="GO:0005737">
    <property type="term" value="C:cytoplasm"/>
    <property type="evidence" value="ECO:0007669"/>
    <property type="project" value="UniProtKB-SubCell"/>
</dbReference>
<dbReference type="InterPro" id="IPR020787">
    <property type="entry name" value="RNase_HII_arc"/>
</dbReference>
<dbReference type="GO" id="GO:0003723">
    <property type="term" value="F:RNA binding"/>
    <property type="evidence" value="ECO:0007669"/>
    <property type="project" value="UniProtKB-UniRule"/>
</dbReference>
<dbReference type="CDD" id="cd07180">
    <property type="entry name" value="RNase_HII_archaea_like"/>
    <property type="match status" value="1"/>
</dbReference>
<evidence type="ECO:0000256" key="6">
    <source>
        <dbReference type="ARBA" id="ARBA00012180"/>
    </source>
</evidence>
<evidence type="ECO:0000256" key="7">
    <source>
        <dbReference type="ARBA" id="ARBA00019179"/>
    </source>
</evidence>
<sequence>MEYAFGADEAGRGPALGSMFVAAVAVDAAAAIPAGVDDSKQLSRERREELAAELRGDDRVQASVVEIPTERIDAPESGMNELTVDAQARALDAVVEPGTAGIVDACHTDAERFARRVGDGVDADVEVCAEHGADETYPVVSAASVLAKVARDRHVDALAETYGDVGSGYPSDSTTREFIRSYVEEYGELPDCARESWGTCEDALAAAEQSALDQF</sequence>
<dbReference type="HAMAP" id="MF_00052_A">
    <property type="entry name" value="RNase_HII_A"/>
    <property type="match status" value="1"/>
</dbReference>
<feature type="domain" description="RNase H type-2" evidence="17">
    <location>
        <begin position="2"/>
        <end position="209"/>
    </location>
</feature>
<keyword evidence="10 14" id="KW-0479">Metal-binding</keyword>
<comment type="caution">
    <text evidence="18">The sequence shown here is derived from an EMBL/GenBank/DDBJ whole genome shotgun (WGS) entry which is preliminary data.</text>
</comment>
<gene>
    <name evidence="14 18" type="primary">rnhB</name>
    <name evidence="18" type="ORF">GCM10009020_09670</name>
</gene>